<dbReference type="Proteomes" id="UP000188929">
    <property type="component" value="Unassembled WGS sequence"/>
</dbReference>
<feature type="region of interest" description="Disordered" evidence="1">
    <location>
        <begin position="1"/>
        <end position="22"/>
    </location>
</feature>
<name>A0A1V2I3T2_9ACTN</name>
<comment type="caution">
    <text evidence="2">The sequence shown here is derived from an EMBL/GenBank/DDBJ whole genome shotgun (WGS) entry which is preliminary data.</text>
</comment>
<proteinExistence type="predicted"/>
<dbReference type="GO" id="GO:0003677">
    <property type="term" value="F:DNA binding"/>
    <property type="evidence" value="ECO:0007669"/>
    <property type="project" value="InterPro"/>
</dbReference>
<dbReference type="InterPro" id="IPR001387">
    <property type="entry name" value="Cro/C1-type_HTH"/>
</dbReference>
<dbReference type="InterPro" id="IPR010982">
    <property type="entry name" value="Lambda_DNA-bd_dom_sf"/>
</dbReference>
<dbReference type="CDD" id="cd00093">
    <property type="entry name" value="HTH_XRE"/>
    <property type="match status" value="1"/>
</dbReference>
<organism evidence="2 3">
    <name type="scientific">Pseudofrankia asymbiotica</name>
    <dbReference type="NCBI Taxonomy" id="1834516"/>
    <lineage>
        <taxon>Bacteria</taxon>
        <taxon>Bacillati</taxon>
        <taxon>Actinomycetota</taxon>
        <taxon>Actinomycetes</taxon>
        <taxon>Frankiales</taxon>
        <taxon>Frankiaceae</taxon>
        <taxon>Pseudofrankia</taxon>
    </lineage>
</organism>
<dbReference type="SUPFAM" id="SSF47413">
    <property type="entry name" value="lambda repressor-like DNA-binding domains"/>
    <property type="match status" value="1"/>
</dbReference>
<accession>A0A1V2I3T2</accession>
<gene>
    <name evidence="2" type="ORF">BL253_27995</name>
</gene>
<dbReference type="AlphaFoldDB" id="A0A1V2I3T2"/>
<evidence type="ECO:0000313" key="2">
    <source>
        <dbReference type="EMBL" id="ONH25214.1"/>
    </source>
</evidence>
<feature type="region of interest" description="Disordered" evidence="1">
    <location>
        <begin position="97"/>
        <end position="117"/>
    </location>
</feature>
<feature type="compositionally biased region" description="Basic residues" evidence="1">
    <location>
        <begin position="10"/>
        <end position="19"/>
    </location>
</feature>
<dbReference type="EMBL" id="MOMC01000062">
    <property type="protein sequence ID" value="ONH25214.1"/>
    <property type="molecule type" value="Genomic_DNA"/>
</dbReference>
<evidence type="ECO:0000313" key="3">
    <source>
        <dbReference type="Proteomes" id="UP000188929"/>
    </source>
</evidence>
<dbReference type="OrthoDB" id="5186342at2"/>
<evidence type="ECO:0000256" key="1">
    <source>
        <dbReference type="SAM" id="MobiDB-lite"/>
    </source>
</evidence>
<reference evidence="3" key="1">
    <citation type="submission" date="2016-10" db="EMBL/GenBank/DDBJ databases">
        <title>Frankia sp. NRRL B-16386 Genome sequencing.</title>
        <authorList>
            <person name="Ghodhbane-Gtari F."/>
            <person name="Swanson E."/>
            <person name="Gueddou A."/>
            <person name="Hezbri K."/>
            <person name="Ktari K."/>
            <person name="Nouioui I."/>
            <person name="Morris K."/>
            <person name="Simpson S."/>
            <person name="Abebe-Akele F."/>
            <person name="Thomas K."/>
            <person name="Gtari M."/>
            <person name="Tisa L.S."/>
        </authorList>
    </citation>
    <scope>NUCLEOTIDE SEQUENCE [LARGE SCALE GENOMIC DNA]</scope>
    <source>
        <strain evidence="3">NRRL B-16386</strain>
    </source>
</reference>
<dbReference type="Gene3D" id="1.10.260.40">
    <property type="entry name" value="lambda repressor-like DNA-binding domains"/>
    <property type="match status" value="1"/>
</dbReference>
<protein>
    <submittedName>
        <fullName evidence="2">Uncharacterized protein</fullName>
    </submittedName>
</protein>
<sequence length="147" mass="15668">MTTPSDPRSPHRTRGRAAHGAREDWQAVAAALNSRMTTLRITQTELARRADVSVATLRVLQHGTGQRRTTDATLAAVSRALGWPERHLLQILLQRPPADVNPEPHSVAPPAGGDVSASTGPADILTVLRRIEGHVAAIAGHLATPPE</sequence>
<keyword evidence="3" id="KW-1185">Reference proteome</keyword>